<proteinExistence type="inferred from homology"/>
<feature type="domain" description="NAD-dependent epimerase/dehydratase" evidence="2">
    <location>
        <begin position="13"/>
        <end position="224"/>
    </location>
</feature>
<dbReference type="InterPro" id="IPR001509">
    <property type="entry name" value="Epimerase_deHydtase"/>
</dbReference>
<evidence type="ECO:0000313" key="5">
    <source>
        <dbReference type="EMBL" id="RIJ43850.1"/>
    </source>
</evidence>
<reference evidence="5 7" key="2">
    <citation type="submission" date="2018-08" db="EMBL/GenBank/DDBJ databases">
        <title>Genome Sequence of Clavibacter michiganensis Subspecies type strains, and the Atypical Peach-Colored Strains Isolated from Tomato.</title>
        <authorList>
            <person name="Osdaghi E."/>
            <person name="Portier P."/>
            <person name="Briand M."/>
            <person name="Jacques M.-A."/>
        </authorList>
    </citation>
    <scope>NUCLEOTIDE SEQUENCE [LARGE SCALE GENOMIC DNA]</scope>
    <source>
        <strain evidence="5 7">CFBP 6488</strain>
    </source>
</reference>
<dbReference type="Proteomes" id="UP000266634">
    <property type="component" value="Unassembled WGS sequence"/>
</dbReference>
<dbReference type="InterPro" id="IPR036291">
    <property type="entry name" value="NAD(P)-bd_dom_sf"/>
</dbReference>
<dbReference type="Pfam" id="PF01370">
    <property type="entry name" value="Epimerase"/>
    <property type="match status" value="1"/>
</dbReference>
<feature type="domain" description="DUF1731" evidence="3">
    <location>
        <begin position="255"/>
        <end position="300"/>
    </location>
</feature>
<name>A0A0D5CJ43_9MICO</name>
<evidence type="ECO:0000259" key="3">
    <source>
        <dbReference type="Pfam" id="PF08338"/>
    </source>
</evidence>
<dbReference type="KEGG" id="cmh:VO01_09425"/>
<organism evidence="4 6">
    <name type="scientific">Clavibacter michiganensis subsp. insidiosus</name>
    <dbReference type="NCBI Taxonomy" id="33014"/>
    <lineage>
        <taxon>Bacteria</taxon>
        <taxon>Bacillati</taxon>
        <taxon>Actinomycetota</taxon>
        <taxon>Actinomycetes</taxon>
        <taxon>Micrococcales</taxon>
        <taxon>Microbacteriaceae</taxon>
        <taxon>Clavibacter</taxon>
    </lineage>
</organism>
<dbReference type="HOGENOM" id="CLU_047373_0_2_11"/>
<dbReference type="Pfam" id="PF08338">
    <property type="entry name" value="DUF1731"/>
    <property type="match status" value="1"/>
</dbReference>
<dbReference type="Gene3D" id="3.40.50.720">
    <property type="entry name" value="NAD(P)-binding Rossmann-like Domain"/>
    <property type="match status" value="1"/>
</dbReference>
<dbReference type="EMBL" id="QWEA01000125">
    <property type="protein sequence ID" value="RIJ43850.1"/>
    <property type="molecule type" value="Genomic_DNA"/>
</dbReference>
<dbReference type="InterPro" id="IPR013549">
    <property type="entry name" value="DUF1731"/>
</dbReference>
<evidence type="ECO:0000313" key="6">
    <source>
        <dbReference type="Proteomes" id="UP000032604"/>
    </source>
</evidence>
<dbReference type="AlphaFoldDB" id="A0A0D5CJ43"/>
<reference evidence="4 6" key="1">
    <citation type="journal article" date="2015" name="Genome Announc.">
        <title>Complete Genome Sequence of Clavibacter michiganensis subsp. insidiosus R1-1 Using PacBio Single-Molecule Real-Time Technology.</title>
        <authorList>
            <person name="Lu Y."/>
            <person name="Samac D.A."/>
            <person name="Glazebrook J."/>
            <person name="Ishimaru C.A."/>
        </authorList>
    </citation>
    <scope>NUCLEOTIDE SEQUENCE [LARGE SCALE GENOMIC DNA]</scope>
    <source>
        <strain evidence="4 6">R1-1</strain>
    </source>
</reference>
<dbReference type="InterPro" id="IPR010099">
    <property type="entry name" value="SDR39U1"/>
</dbReference>
<dbReference type="Proteomes" id="UP000032604">
    <property type="component" value="Chromosome"/>
</dbReference>
<dbReference type="NCBIfam" id="TIGR01777">
    <property type="entry name" value="yfcH"/>
    <property type="match status" value="1"/>
</dbReference>
<protein>
    <submittedName>
        <fullName evidence="4">Nucleoside-diphosphate sugar epimerase</fullName>
    </submittedName>
    <submittedName>
        <fullName evidence="5">TIGR01777 family protein</fullName>
    </submittedName>
</protein>
<evidence type="ECO:0000256" key="1">
    <source>
        <dbReference type="ARBA" id="ARBA00009353"/>
    </source>
</evidence>
<comment type="similarity">
    <text evidence="1">Belongs to the NAD(P)-dependent epimerase/dehydratase family. SDR39U1 subfamily.</text>
</comment>
<sequence length="306" mass="32588">MSDSTASATPLTVLISGAGGTIGTELQAQLHAAGHRVQTLVRHAPSSPDEHEWQPTEGRLDPAVLDGVDAVVNLSGASISRLPWTKQYQEEIRASRVTATRTIVGAIASASNPPRVLLNGSAVGFYGDRPAERLTEDSPRGQGFLAEVVEAWEAEAFQASADVRVATLRTGLVLAQAGALAPLRLLTNLGLAGKLGTGGQIWPWISLRDEAAAIVHLLTSSVSGPVNLTGPEPVMADRLMRHLARRLHRPYLVPAPEFLIRLALQEAGQELLLSSQPARPEKLLADGFAFRDPTVELAIDRLLAKS</sequence>
<dbReference type="RefSeq" id="WP_045528487.1">
    <property type="nucleotide sequence ID" value="NZ_CP011043.1"/>
</dbReference>
<dbReference type="PANTHER" id="PTHR11092:SF0">
    <property type="entry name" value="EPIMERASE FAMILY PROTEIN SDR39U1"/>
    <property type="match status" value="1"/>
</dbReference>
<dbReference type="PATRIC" id="fig|33014.5.peg.1945"/>
<gene>
    <name evidence="5" type="ORF">DZF93_05050</name>
    <name evidence="4" type="ORF">VO01_09425</name>
</gene>
<dbReference type="PANTHER" id="PTHR11092">
    <property type="entry name" value="SUGAR NUCLEOTIDE EPIMERASE RELATED"/>
    <property type="match status" value="1"/>
</dbReference>
<accession>A0A0D5CJ43</accession>
<evidence type="ECO:0000313" key="4">
    <source>
        <dbReference type="EMBL" id="AJW79314.1"/>
    </source>
</evidence>
<dbReference type="SUPFAM" id="SSF51735">
    <property type="entry name" value="NAD(P)-binding Rossmann-fold domains"/>
    <property type="match status" value="1"/>
</dbReference>
<evidence type="ECO:0000259" key="2">
    <source>
        <dbReference type="Pfam" id="PF01370"/>
    </source>
</evidence>
<dbReference type="EMBL" id="CP011043">
    <property type="protein sequence ID" value="AJW79314.1"/>
    <property type="molecule type" value="Genomic_DNA"/>
</dbReference>
<evidence type="ECO:0000313" key="7">
    <source>
        <dbReference type="Proteomes" id="UP000266634"/>
    </source>
</evidence>
<dbReference type="OrthoDB" id="9801773at2"/>